<evidence type="ECO:0000259" key="1">
    <source>
        <dbReference type="Pfam" id="PF22513"/>
    </source>
</evidence>
<proteinExistence type="predicted"/>
<feature type="domain" description="Antitoxin FitA-like ribbon-helix-helix" evidence="1">
    <location>
        <begin position="2"/>
        <end position="39"/>
    </location>
</feature>
<dbReference type="InterPro" id="IPR013321">
    <property type="entry name" value="Arc_rbn_hlx_hlx"/>
</dbReference>
<accession>A0A9X2KFK0</accession>
<dbReference type="EMBL" id="JALHBS010000049">
    <property type="protein sequence ID" value="MCP3055345.1"/>
    <property type="molecule type" value="Genomic_DNA"/>
</dbReference>
<dbReference type="Proteomes" id="UP001155220">
    <property type="component" value="Unassembled WGS sequence"/>
</dbReference>
<dbReference type="SUPFAM" id="SSF47598">
    <property type="entry name" value="Ribbon-helix-helix"/>
    <property type="match status" value="1"/>
</dbReference>
<protein>
    <recommendedName>
        <fullName evidence="1">Antitoxin FitA-like ribbon-helix-helix domain-containing protein</fullName>
    </recommendedName>
</protein>
<reference evidence="2" key="1">
    <citation type="submission" date="2022-03" db="EMBL/GenBank/DDBJ databases">
        <title>Aurantimonas Liuensis sp. Nov., isolated from the hadal seawater of the Mariana Trench.</title>
        <authorList>
            <person name="Liu R."/>
        </authorList>
    </citation>
    <scope>NUCLEOTIDE SEQUENCE</scope>
    <source>
        <strain evidence="2">LRZ36</strain>
    </source>
</reference>
<dbReference type="RefSeq" id="WP_253964203.1">
    <property type="nucleotide sequence ID" value="NZ_JALHBS010000049.1"/>
</dbReference>
<organism evidence="2 3">
    <name type="scientific">Aurantimonas marianensis</name>
    <dbReference type="NCBI Taxonomy" id="2920428"/>
    <lineage>
        <taxon>Bacteria</taxon>
        <taxon>Pseudomonadati</taxon>
        <taxon>Pseudomonadota</taxon>
        <taxon>Alphaproteobacteria</taxon>
        <taxon>Hyphomicrobiales</taxon>
        <taxon>Aurantimonadaceae</taxon>
        <taxon>Aurantimonas</taxon>
    </lineage>
</organism>
<comment type="caution">
    <text evidence="2">The sequence shown here is derived from an EMBL/GenBank/DDBJ whole genome shotgun (WGS) entry which is preliminary data.</text>
</comment>
<gene>
    <name evidence="2" type="ORF">MJ956_09330</name>
</gene>
<name>A0A9X2KFK0_9HYPH</name>
<evidence type="ECO:0000313" key="3">
    <source>
        <dbReference type="Proteomes" id="UP001155220"/>
    </source>
</evidence>
<dbReference type="Pfam" id="PF22513">
    <property type="entry name" value="FitA-like_RHH"/>
    <property type="match status" value="1"/>
</dbReference>
<dbReference type="Gene3D" id="1.10.1220.10">
    <property type="entry name" value="Met repressor-like"/>
    <property type="match status" value="1"/>
</dbReference>
<dbReference type="AlphaFoldDB" id="A0A9X2KFK0"/>
<dbReference type="GO" id="GO:0006355">
    <property type="term" value="P:regulation of DNA-templated transcription"/>
    <property type="evidence" value="ECO:0007669"/>
    <property type="project" value="InterPro"/>
</dbReference>
<keyword evidence="3" id="KW-1185">Reference proteome</keyword>
<evidence type="ECO:0000313" key="2">
    <source>
        <dbReference type="EMBL" id="MCP3055345.1"/>
    </source>
</evidence>
<dbReference type="InterPro" id="IPR053853">
    <property type="entry name" value="FitA-like_RHH"/>
</dbReference>
<sequence>MAQITVRKLDDDVLETLKARAKANKRSTEAEIRELLEKSAREPNLERRSLLSLAGSAPSNRTVEEIVADIRALRDEWEDRG</sequence>
<dbReference type="InterPro" id="IPR010985">
    <property type="entry name" value="Ribbon_hlx_hlx"/>
</dbReference>